<comment type="caution">
    <text evidence="17">The sequence shown here is derived from an EMBL/GenBank/DDBJ whole genome shotgun (WGS) entry which is preliminary data.</text>
</comment>
<dbReference type="GO" id="GO:0003677">
    <property type="term" value="F:DNA binding"/>
    <property type="evidence" value="ECO:0007669"/>
    <property type="project" value="UniProtKB-UniRule"/>
</dbReference>
<keyword evidence="3 12" id="KW-0963">Cytoplasm</keyword>
<dbReference type="SMART" id="SM00490">
    <property type="entry name" value="HELICc"/>
    <property type="match status" value="1"/>
</dbReference>
<dbReference type="InterPro" id="IPR001943">
    <property type="entry name" value="UVR_dom"/>
</dbReference>
<comment type="function">
    <text evidence="12">The UvrABC repair system catalyzes the recognition and processing of DNA lesions. A damage recognition complex composed of 2 UvrA and 2 UvrB subunits scans DNA for abnormalities. Upon binding of the UvrA(2)B(2) complex to a putative damaged site, the DNA wraps around one UvrB monomer. DNA wrap is dependent on ATP binding by UvrB and probably causes local melting of the DNA helix, facilitating insertion of UvrB beta-hairpin between the DNA strands. Then UvrB probes one DNA strand for the presence of a lesion. If a lesion is found the UvrA subunits dissociate and the UvrB-DNA preincision complex is formed. This complex is subsequently bound by UvrC and the second UvrB is released. If no lesion is found, the DNA wraps around the other UvrB subunit that will check the other stand for damage.</text>
</comment>
<dbReference type="SUPFAM" id="SSF52540">
    <property type="entry name" value="P-loop containing nucleoside triphosphate hydrolases"/>
    <property type="match status" value="2"/>
</dbReference>
<dbReference type="Gene3D" id="6.10.140.240">
    <property type="match status" value="1"/>
</dbReference>
<dbReference type="InterPro" id="IPR001650">
    <property type="entry name" value="Helicase_C-like"/>
</dbReference>
<evidence type="ECO:0000256" key="9">
    <source>
        <dbReference type="ARBA" id="ARBA00023204"/>
    </source>
</evidence>
<dbReference type="Pfam" id="PF17757">
    <property type="entry name" value="UvrB_inter"/>
    <property type="match status" value="1"/>
</dbReference>
<evidence type="ECO:0000256" key="2">
    <source>
        <dbReference type="ARBA" id="ARBA00008533"/>
    </source>
</evidence>
<dbReference type="SMART" id="SM00487">
    <property type="entry name" value="DEXDc"/>
    <property type="match status" value="1"/>
</dbReference>
<dbReference type="GO" id="GO:0009381">
    <property type="term" value="F:excinuclease ABC activity"/>
    <property type="evidence" value="ECO:0007669"/>
    <property type="project" value="UniProtKB-UniRule"/>
</dbReference>
<feature type="short sequence motif" description="Beta-hairpin" evidence="12">
    <location>
        <begin position="97"/>
        <end position="120"/>
    </location>
</feature>
<evidence type="ECO:0000256" key="4">
    <source>
        <dbReference type="ARBA" id="ARBA00022741"/>
    </source>
</evidence>
<feature type="binding site" evidence="12">
    <location>
        <begin position="44"/>
        <end position="51"/>
    </location>
    <ligand>
        <name>ATP</name>
        <dbReference type="ChEBI" id="CHEBI:30616"/>
    </ligand>
</feature>
<name>A7VX68_9FIRM</name>
<evidence type="ECO:0000256" key="7">
    <source>
        <dbReference type="ARBA" id="ARBA00022840"/>
    </source>
</evidence>
<reference evidence="17 19" key="2">
    <citation type="submission" date="2007-08" db="EMBL/GenBank/DDBJ databases">
        <authorList>
            <person name="Fulton L."/>
            <person name="Clifton S."/>
            <person name="Fulton B."/>
            <person name="Xu J."/>
            <person name="Minx P."/>
            <person name="Pepin K.H."/>
            <person name="Johnson M."/>
            <person name="Thiruvilangam P."/>
            <person name="Bhonagiri V."/>
            <person name="Nash W.E."/>
            <person name="Wang C."/>
            <person name="Mardis E.R."/>
            <person name="Wilson R.K."/>
        </authorList>
    </citation>
    <scope>NUCLEOTIDE SEQUENCE [LARGE SCALE GENOMIC DNA]</scope>
    <source>
        <strain evidence="17 19">DSM 753</strain>
    </source>
</reference>
<keyword evidence="12 13" id="KW-0742">SOS response</keyword>
<keyword evidence="8 12" id="KW-0267">Excision nuclease</keyword>
<comment type="subcellular location">
    <subcellularLocation>
        <location evidence="1 12 13">Cytoplasm</location>
    </subcellularLocation>
</comment>
<dbReference type="AlphaFoldDB" id="A7VX68"/>
<evidence type="ECO:0000259" key="16">
    <source>
        <dbReference type="PROSITE" id="PS51194"/>
    </source>
</evidence>
<dbReference type="Proteomes" id="UP000003490">
    <property type="component" value="Unassembled WGS sequence"/>
</dbReference>
<dbReference type="NCBIfam" id="TIGR00631">
    <property type="entry name" value="uvrb"/>
    <property type="match status" value="1"/>
</dbReference>
<dbReference type="EMBL" id="NOXF01000001">
    <property type="protein sequence ID" value="PEQ25724.1"/>
    <property type="molecule type" value="Genomic_DNA"/>
</dbReference>
<dbReference type="NCBIfam" id="NF003673">
    <property type="entry name" value="PRK05298.1"/>
    <property type="match status" value="1"/>
</dbReference>
<dbReference type="eggNOG" id="COG0556">
    <property type="taxonomic scope" value="Bacteria"/>
</dbReference>
<feature type="domain" description="Helicase ATP-binding" evidence="15">
    <location>
        <begin position="31"/>
        <end position="188"/>
    </location>
</feature>
<dbReference type="Pfam" id="PF12344">
    <property type="entry name" value="UvrB"/>
    <property type="match status" value="1"/>
</dbReference>
<evidence type="ECO:0000256" key="12">
    <source>
        <dbReference type="HAMAP-Rule" id="MF_00204"/>
    </source>
</evidence>
<evidence type="ECO:0000259" key="14">
    <source>
        <dbReference type="PROSITE" id="PS50151"/>
    </source>
</evidence>
<dbReference type="GO" id="GO:0009432">
    <property type="term" value="P:SOS response"/>
    <property type="evidence" value="ECO:0007669"/>
    <property type="project" value="UniProtKB-UniRule"/>
</dbReference>
<organism evidence="17 19">
    <name type="scientific">[Clostridium] leptum DSM 753</name>
    <dbReference type="NCBI Taxonomy" id="428125"/>
    <lineage>
        <taxon>Bacteria</taxon>
        <taxon>Bacillati</taxon>
        <taxon>Bacillota</taxon>
        <taxon>Clostridia</taxon>
        <taxon>Eubacteriales</taxon>
        <taxon>Oscillospiraceae</taxon>
        <taxon>Oscillospiraceae incertae sedis</taxon>
    </lineage>
</organism>
<sequence length="658" mass="75681">MNNQNDKELFKLVSTYKPTGDQPEAIAKLVEGIKRGDKEQTLLGVTGSGKTFTMANIIQQVQRPTLVLAHNKTLAAQLCSEFREFFPESSVEYFVSYYDYYQPEAYIATTDTYIEKDSAINDEIDKLRHSATSALSERRDVIIVASVSCIYSLGNPIDYRTMVISLRPGMQKNRDELLKKLVELQYERNDINFIRNKFRVRGDVVEIFPAQSNDTAVRVEFFGDEVDRISEFNPLTGEIKADLKHIAIYPASHYIVPKEKMKEAIQEIEQELEERLAYFRREGKLLEAQRIEQRTRYDIEMLQEIGFCKGIENYSRVMAGREPGSAPFTLLDYFPKDYLLFVDESHVTLPQVRGMYAGDRARKESLIEYGFRLPSAYDNRPLNFDEFYQRINQAVFVSATPGDLEREKSTQIVEQVIRPTGLLDPEIIVKPTEGQIDDLISEINLRVAKGNRVLVTTLTKKMAEDLTSYLEGMGIRVRYMHHDIDTVERMEIIRDLRLGEFDVLVGINLLREGLDIPEVSLVVILDADKEGFLRSDRSLIQTIGRAARNAEGQVIMYADQVTPSMETAIRETQRRRDIQMRYNQEHGITPKTIVKKVAEVLEISSHKDDKKSGKRLTKLERQQLIEQLTKEMKAAAKLLEFEHAAYLRDRIKKLQSGK</sequence>
<evidence type="ECO:0000313" key="18">
    <source>
        <dbReference type="EMBL" id="PEQ25724.1"/>
    </source>
</evidence>
<keyword evidence="17" id="KW-0378">Hydrolase</keyword>
<dbReference type="Pfam" id="PF04851">
    <property type="entry name" value="ResIII"/>
    <property type="match status" value="1"/>
</dbReference>
<dbReference type="SUPFAM" id="SSF46600">
    <property type="entry name" value="C-terminal UvrC-binding domain of UvrB"/>
    <property type="match status" value="1"/>
</dbReference>
<keyword evidence="20" id="KW-1185">Reference proteome</keyword>
<dbReference type="PANTHER" id="PTHR24029">
    <property type="entry name" value="UVRABC SYSTEM PROTEIN B"/>
    <property type="match status" value="1"/>
</dbReference>
<dbReference type="Gene3D" id="4.10.860.10">
    <property type="entry name" value="UVR domain"/>
    <property type="match status" value="1"/>
</dbReference>
<evidence type="ECO:0000256" key="3">
    <source>
        <dbReference type="ARBA" id="ARBA00022490"/>
    </source>
</evidence>
<keyword evidence="9 12" id="KW-0234">DNA repair</keyword>
<dbReference type="InterPro" id="IPR024759">
    <property type="entry name" value="UvrB_YAD/RRR_dom"/>
</dbReference>
<keyword evidence="6 12" id="KW-0228">DNA excision</keyword>
<evidence type="ECO:0000256" key="11">
    <source>
        <dbReference type="ARBA" id="ARBA00029504"/>
    </source>
</evidence>
<dbReference type="CDD" id="cd17916">
    <property type="entry name" value="DEXHc_UvrB"/>
    <property type="match status" value="1"/>
</dbReference>
<keyword evidence="7 12" id="KW-0067">ATP-binding</keyword>
<comment type="subunit">
    <text evidence="10 12 13">Forms a heterotetramer with UvrA during the search for lesions. Interacts with UvrC in an incision complex.</text>
</comment>
<dbReference type="HOGENOM" id="CLU_009621_2_1_9"/>
<dbReference type="HAMAP" id="MF_00204">
    <property type="entry name" value="UvrB"/>
    <property type="match status" value="1"/>
</dbReference>
<proteinExistence type="inferred from homology"/>
<evidence type="ECO:0000256" key="8">
    <source>
        <dbReference type="ARBA" id="ARBA00022881"/>
    </source>
</evidence>
<dbReference type="GO" id="GO:0006289">
    <property type="term" value="P:nucleotide-excision repair"/>
    <property type="evidence" value="ECO:0007669"/>
    <property type="project" value="UniProtKB-UniRule"/>
</dbReference>
<dbReference type="EMBL" id="ABCB02000020">
    <property type="protein sequence ID" value="EDO60365.1"/>
    <property type="molecule type" value="Genomic_DNA"/>
</dbReference>
<gene>
    <name evidence="12 17" type="primary">uvrB</name>
    <name evidence="18" type="ORF">CH238_01665</name>
    <name evidence="17" type="ORF">CLOLEP_03191</name>
</gene>
<protein>
    <recommendedName>
        <fullName evidence="11 12">UvrABC system protein B</fullName>
        <shortName evidence="12">Protein UvrB</shortName>
    </recommendedName>
    <alternativeName>
        <fullName evidence="12">Excinuclease ABC subunit B</fullName>
    </alternativeName>
</protein>
<evidence type="ECO:0000256" key="13">
    <source>
        <dbReference type="RuleBase" id="RU003587"/>
    </source>
</evidence>
<reference evidence="18 20" key="3">
    <citation type="submission" date="2017-07" db="EMBL/GenBank/DDBJ databases">
        <title>Prevalence of linear plasmids in Cutibacterium (Propionibacterium) acnes isolates obtained from prostatic tissue.</title>
        <authorList>
            <person name="Davidsson S."/>
            <person name="Carlsson J."/>
            <person name="Molling P."/>
            <person name="Andren O."/>
            <person name="Andersson S.-O."/>
            <person name="Brzuszkiewicz E."/>
            <person name="Poehlein A."/>
            <person name="Al-Zeer M."/>
            <person name="Brinkmann V."/>
            <person name="Scavenius C."/>
            <person name="Nazipi S."/>
            <person name="Soderquist B."/>
            <person name="Bruggemann H."/>
        </authorList>
    </citation>
    <scope>NUCLEOTIDE SEQUENCE [LARGE SCALE GENOMIC DNA]</scope>
    <source>
        <strain evidence="18 20">DSM 753</strain>
    </source>
</reference>
<evidence type="ECO:0000256" key="1">
    <source>
        <dbReference type="ARBA" id="ARBA00004496"/>
    </source>
</evidence>
<comment type="similarity">
    <text evidence="2 12 13">Belongs to the UvrB family.</text>
</comment>
<evidence type="ECO:0000256" key="10">
    <source>
        <dbReference type="ARBA" id="ARBA00026033"/>
    </source>
</evidence>
<comment type="domain">
    <text evidence="12">The beta-hairpin motif is involved in DNA binding.</text>
</comment>
<dbReference type="InterPro" id="IPR006935">
    <property type="entry name" value="Helicase/UvrB_N"/>
</dbReference>
<dbReference type="GO" id="GO:0009380">
    <property type="term" value="C:excinuclease repair complex"/>
    <property type="evidence" value="ECO:0007669"/>
    <property type="project" value="InterPro"/>
</dbReference>
<dbReference type="PANTHER" id="PTHR24029:SF0">
    <property type="entry name" value="UVRABC SYSTEM PROTEIN B"/>
    <property type="match status" value="1"/>
</dbReference>
<reference evidence="17 19" key="1">
    <citation type="submission" date="2007-08" db="EMBL/GenBank/DDBJ databases">
        <title>Draft genome sequence of Clostridium leptum (DSM 753).</title>
        <authorList>
            <person name="Sudarsanam P."/>
            <person name="Ley R."/>
            <person name="Guruge J."/>
            <person name="Turnbaugh P.J."/>
            <person name="Mahowald M."/>
            <person name="Liep D."/>
            <person name="Gordon J."/>
        </authorList>
    </citation>
    <scope>NUCLEOTIDE SEQUENCE [LARGE SCALE GENOMIC DNA]</scope>
    <source>
        <strain evidence="17 19">DSM 753</strain>
    </source>
</reference>
<evidence type="ECO:0000313" key="19">
    <source>
        <dbReference type="Proteomes" id="UP000003490"/>
    </source>
</evidence>
<dbReference type="Proteomes" id="UP000220611">
    <property type="component" value="Unassembled WGS sequence"/>
</dbReference>
<dbReference type="GO" id="GO:0016887">
    <property type="term" value="F:ATP hydrolysis activity"/>
    <property type="evidence" value="ECO:0007669"/>
    <property type="project" value="InterPro"/>
</dbReference>
<keyword evidence="4 12" id="KW-0547">Nucleotide-binding</keyword>
<dbReference type="PROSITE" id="PS51192">
    <property type="entry name" value="HELICASE_ATP_BIND_1"/>
    <property type="match status" value="1"/>
</dbReference>
<evidence type="ECO:0000313" key="17">
    <source>
        <dbReference type="EMBL" id="EDO60365.1"/>
    </source>
</evidence>
<dbReference type="Gene3D" id="3.40.50.300">
    <property type="entry name" value="P-loop containing nucleotide triphosphate hydrolases"/>
    <property type="match status" value="3"/>
</dbReference>
<dbReference type="InterPro" id="IPR014001">
    <property type="entry name" value="Helicase_ATP-bd"/>
</dbReference>
<feature type="domain" description="UVR" evidence="14">
    <location>
        <begin position="622"/>
        <end position="657"/>
    </location>
</feature>
<dbReference type="Pfam" id="PF02151">
    <property type="entry name" value="UVR"/>
    <property type="match status" value="1"/>
</dbReference>
<dbReference type="InterPro" id="IPR041471">
    <property type="entry name" value="UvrB_inter"/>
</dbReference>
<dbReference type="GO" id="GO:0005524">
    <property type="term" value="F:ATP binding"/>
    <property type="evidence" value="ECO:0007669"/>
    <property type="project" value="UniProtKB-UniRule"/>
</dbReference>
<dbReference type="Pfam" id="PF00271">
    <property type="entry name" value="Helicase_C"/>
    <property type="match status" value="1"/>
</dbReference>
<evidence type="ECO:0000256" key="6">
    <source>
        <dbReference type="ARBA" id="ARBA00022769"/>
    </source>
</evidence>
<accession>A7VX68</accession>
<evidence type="ECO:0000256" key="5">
    <source>
        <dbReference type="ARBA" id="ARBA00022763"/>
    </source>
</evidence>
<dbReference type="CDD" id="cd18790">
    <property type="entry name" value="SF2_C_UvrB"/>
    <property type="match status" value="1"/>
</dbReference>
<dbReference type="PROSITE" id="PS50151">
    <property type="entry name" value="UVR"/>
    <property type="match status" value="1"/>
</dbReference>
<dbReference type="InterPro" id="IPR027417">
    <property type="entry name" value="P-loop_NTPase"/>
</dbReference>
<dbReference type="InterPro" id="IPR036876">
    <property type="entry name" value="UVR_dom_sf"/>
</dbReference>
<evidence type="ECO:0000259" key="15">
    <source>
        <dbReference type="PROSITE" id="PS51192"/>
    </source>
</evidence>
<dbReference type="GO" id="GO:0005737">
    <property type="term" value="C:cytoplasm"/>
    <property type="evidence" value="ECO:0007669"/>
    <property type="project" value="UniProtKB-SubCell"/>
</dbReference>
<keyword evidence="5 12" id="KW-0227">DNA damage</keyword>
<feature type="domain" description="Helicase C-terminal" evidence="16">
    <location>
        <begin position="435"/>
        <end position="601"/>
    </location>
</feature>
<dbReference type="PROSITE" id="PS51194">
    <property type="entry name" value="HELICASE_CTER"/>
    <property type="match status" value="1"/>
</dbReference>
<dbReference type="OrthoDB" id="9806651at2"/>
<evidence type="ECO:0000313" key="20">
    <source>
        <dbReference type="Proteomes" id="UP000220611"/>
    </source>
</evidence>
<dbReference type="InterPro" id="IPR004807">
    <property type="entry name" value="UvrB"/>
</dbReference>